<feature type="region of interest" description="Disordered" evidence="1">
    <location>
        <begin position="1"/>
        <end position="23"/>
    </location>
</feature>
<sequence length="590" mass="68993">MDDNDSFASFENSNNSEASYGENKHNMNLDNFLDYDFQHMKDEEKYKYIGTDIVQRQDYFEIKNGKIEFLEENNVNYENFALYNRKKEQVDIFHKLKKELYGIAFKNHNNKLKNIPRAATDNDLINDTNKKRIDNTSPKSIKVERNKEEGDNEDSDKEEGGKENGHTKNGSTKNGSTKNGSTKNGSAKNGNTKSKEKNKKIYELLNNDIGLALGNKLEDTYNDIKSSVNWLGNFFSNSQQNDEKKYLKIFYKDLYFVSDITIIRFLDTYNYNMIKSLNKIIKFILWRQMSIKLFNNNKNTSDKMDCSNTSSNINSDNAMGSRGTNMSGANASGINTSDINNSSKDFITVNSLDSNSNCDNSIVFINPSKIKNILMKTNIFRCGYDKKLRPMMYVRIQEKLNMQEDELFLLLVYHVDMCVNSINYNKCFQEINTLDNNDFEKKKEIDETTLQLVIVVDCLKFELNNMLSVDCIKKIINIFNEFYTDVLFRIYVINIPSFFKKVWSVYNMFIDNHTLKKIIFINKKNINLMYDHIDTNVMKHFDKNLDKKSSENSSIFFPSNSLYYKYDEMYYKKLISYVNTWVDKMVKANH</sequence>
<reference evidence="3 4" key="1">
    <citation type="submission" date="2016-06" db="EMBL/GenBank/DDBJ databases">
        <authorList>
            <consortium name="Pathogen Informatics"/>
        </authorList>
    </citation>
    <scope>NUCLEOTIDE SEQUENCE [LARGE SCALE GENOMIC DNA]</scope>
</reference>
<dbReference type="AlphaFoldDB" id="A0A1D3JMF6"/>
<dbReference type="PANTHER" id="PTHR45824:SF29">
    <property type="entry name" value="GH16843P"/>
    <property type="match status" value="1"/>
</dbReference>
<dbReference type="Gene3D" id="3.40.525.10">
    <property type="entry name" value="CRAL-TRIO lipid binding domain"/>
    <property type="match status" value="1"/>
</dbReference>
<feature type="compositionally biased region" description="Polar residues" evidence="1">
    <location>
        <begin position="167"/>
        <end position="192"/>
    </location>
</feature>
<accession>A0A1D3JMF6</accession>
<name>A0A1D3JMF6_PLAMA</name>
<evidence type="ECO:0000313" key="3">
    <source>
        <dbReference type="EMBL" id="SBT87860.1"/>
    </source>
</evidence>
<evidence type="ECO:0000256" key="1">
    <source>
        <dbReference type="SAM" id="MobiDB-lite"/>
    </source>
</evidence>
<dbReference type="CDD" id="cd00170">
    <property type="entry name" value="SEC14"/>
    <property type="match status" value="1"/>
</dbReference>
<dbReference type="EMBL" id="LT594628">
    <property type="protein sequence ID" value="SBT87860.1"/>
    <property type="molecule type" value="Genomic_DNA"/>
</dbReference>
<dbReference type="InterPro" id="IPR036865">
    <property type="entry name" value="CRAL-TRIO_dom_sf"/>
</dbReference>
<dbReference type="GeneID" id="39867885"/>
<organism evidence="3 4">
    <name type="scientific">Plasmodium malariae</name>
    <dbReference type="NCBI Taxonomy" id="5858"/>
    <lineage>
        <taxon>Eukaryota</taxon>
        <taxon>Sar</taxon>
        <taxon>Alveolata</taxon>
        <taxon>Apicomplexa</taxon>
        <taxon>Aconoidasida</taxon>
        <taxon>Haemosporida</taxon>
        <taxon>Plasmodiidae</taxon>
        <taxon>Plasmodium</taxon>
        <taxon>Plasmodium (Plasmodium)</taxon>
    </lineage>
</organism>
<proteinExistence type="predicted"/>
<feature type="domain" description="CRAL-TRIO" evidence="2">
    <location>
        <begin position="367"/>
        <end position="553"/>
    </location>
</feature>
<keyword evidence="4" id="KW-1185">Reference proteome</keyword>
<evidence type="ECO:0000259" key="2">
    <source>
        <dbReference type="PROSITE" id="PS50191"/>
    </source>
</evidence>
<dbReference type="SMART" id="SM00516">
    <property type="entry name" value="SEC14"/>
    <property type="match status" value="1"/>
</dbReference>
<dbReference type="PANTHER" id="PTHR45824">
    <property type="entry name" value="GH16843P"/>
    <property type="match status" value="1"/>
</dbReference>
<dbReference type="Pfam" id="PF00650">
    <property type="entry name" value="CRAL_TRIO"/>
    <property type="match status" value="1"/>
</dbReference>
<dbReference type="InterPro" id="IPR001251">
    <property type="entry name" value="CRAL-TRIO_dom"/>
</dbReference>
<evidence type="ECO:0000313" key="4">
    <source>
        <dbReference type="Proteomes" id="UP000219813"/>
    </source>
</evidence>
<dbReference type="SUPFAM" id="SSF52087">
    <property type="entry name" value="CRAL/TRIO domain"/>
    <property type="match status" value="1"/>
</dbReference>
<dbReference type="KEGG" id="pmal:PMUG01_07032200"/>
<dbReference type="InterPro" id="IPR052578">
    <property type="entry name" value="PI_Transfer_CRAL-TRIO"/>
</dbReference>
<dbReference type="GO" id="GO:0008526">
    <property type="term" value="F:phosphatidylinositol transfer activity"/>
    <property type="evidence" value="ECO:0007669"/>
    <property type="project" value="TreeGrafter"/>
</dbReference>
<gene>
    <name evidence="3" type="primary">PmUG01_07032200</name>
    <name evidence="3" type="ORF">PMUG01_07032200</name>
</gene>
<protein>
    <recommendedName>
        <fullName evidence="2">CRAL-TRIO domain-containing protein</fullName>
    </recommendedName>
</protein>
<dbReference type="OrthoDB" id="75724at2759"/>
<feature type="compositionally biased region" description="Low complexity" evidence="1">
    <location>
        <begin position="1"/>
        <end position="19"/>
    </location>
</feature>
<dbReference type="OMA" id="FILWRQM"/>
<dbReference type="PROSITE" id="PS50191">
    <property type="entry name" value="CRAL_TRIO"/>
    <property type="match status" value="1"/>
</dbReference>
<dbReference type="VEuPathDB" id="PlasmoDB:PmUG01_07032200"/>
<feature type="region of interest" description="Disordered" evidence="1">
    <location>
        <begin position="122"/>
        <end position="195"/>
    </location>
</feature>
<dbReference type="Proteomes" id="UP000219813">
    <property type="component" value="Chromosome 7"/>
</dbReference>
<dbReference type="RefSeq" id="XP_028860792.1">
    <property type="nucleotide sequence ID" value="XM_029004065.1"/>
</dbReference>